<reference evidence="7 8" key="1">
    <citation type="journal article" date="2016" name="Appl. Environ. Microbiol.">
        <title>Lack of Overt Genome Reduction in the Bryostatin-Producing Bryozoan Symbiont "Candidatus Endobugula sertula".</title>
        <authorList>
            <person name="Miller I.J."/>
            <person name="Vanee N."/>
            <person name="Fong S.S."/>
            <person name="Lim-Fong G.E."/>
            <person name="Kwan J.C."/>
        </authorList>
    </citation>
    <scope>NUCLEOTIDE SEQUENCE [LARGE SCALE GENOMIC DNA]</scope>
    <source>
        <strain evidence="7">AB1-4</strain>
    </source>
</reference>
<dbReference type="EC" id="2.7.7.65" evidence="2"/>
<proteinExistence type="predicted"/>
<dbReference type="GO" id="GO:0043709">
    <property type="term" value="P:cell adhesion involved in single-species biofilm formation"/>
    <property type="evidence" value="ECO:0007669"/>
    <property type="project" value="TreeGrafter"/>
</dbReference>
<protein>
    <recommendedName>
        <fullName evidence="2">diguanylate cyclase</fullName>
        <ecNumber evidence="2">2.7.7.65</ecNumber>
    </recommendedName>
</protein>
<dbReference type="GO" id="GO:1902201">
    <property type="term" value="P:negative regulation of bacterial-type flagellum-dependent cell motility"/>
    <property type="evidence" value="ECO:0007669"/>
    <property type="project" value="TreeGrafter"/>
</dbReference>
<keyword evidence="5" id="KW-0472">Membrane</keyword>
<dbReference type="InterPro" id="IPR029787">
    <property type="entry name" value="Nucleotide_cyclase"/>
</dbReference>
<dbReference type="SMART" id="SM00267">
    <property type="entry name" value="GGDEF"/>
    <property type="match status" value="1"/>
</dbReference>
<dbReference type="NCBIfam" id="TIGR00254">
    <property type="entry name" value="GGDEF"/>
    <property type="match status" value="1"/>
</dbReference>
<evidence type="ECO:0000256" key="2">
    <source>
        <dbReference type="ARBA" id="ARBA00012528"/>
    </source>
</evidence>
<evidence type="ECO:0000313" key="7">
    <source>
        <dbReference type="EMBL" id="ODS23515.1"/>
    </source>
</evidence>
<evidence type="ECO:0000256" key="3">
    <source>
        <dbReference type="ARBA" id="ARBA00034247"/>
    </source>
</evidence>
<dbReference type="InterPro" id="IPR033414">
    <property type="entry name" value="Sensor_dom"/>
</dbReference>
<dbReference type="Pfam" id="PF17149">
    <property type="entry name" value="CHASE5"/>
    <property type="match status" value="1"/>
</dbReference>
<dbReference type="EMBL" id="MDLC01000026">
    <property type="protein sequence ID" value="ODS23515.1"/>
    <property type="molecule type" value="Genomic_DNA"/>
</dbReference>
<feature type="transmembrane region" description="Helical" evidence="5">
    <location>
        <begin position="6"/>
        <end position="23"/>
    </location>
</feature>
<dbReference type="Proteomes" id="UP000242502">
    <property type="component" value="Unassembled WGS sequence"/>
</dbReference>
<dbReference type="AlphaFoldDB" id="A0A1D2QPJ2"/>
<dbReference type="CDD" id="cd01949">
    <property type="entry name" value="GGDEF"/>
    <property type="match status" value="1"/>
</dbReference>
<evidence type="ECO:0000256" key="1">
    <source>
        <dbReference type="ARBA" id="ARBA00001946"/>
    </source>
</evidence>
<name>A0A1D2QPJ2_9GAMM</name>
<evidence type="ECO:0000256" key="5">
    <source>
        <dbReference type="SAM" id="Phobius"/>
    </source>
</evidence>
<comment type="cofactor">
    <cofactor evidence="1">
        <name>Mg(2+)</name>
        <dbReference type="ChEBI" id="CHEBI:18420"/>
    </cofactor>
</comment>
<evidence type="ECO:0000259" key="6">
    <source>
        <dbReference type="PROSITE" id="PS50887"/>
    </source>
</evidence>
<dbReference type="STRING" id="62101.AB835_08375"/>
<dbReference type="GO" id="GO:0052621">
    <property type="term" value="F:diguanylate cyclase activity"/>
    <property type="evidence" value="ECO:0007669"/>
    <property type="project" value="UniProtKB-EC"/>
</dbReference>
<keyword evidence="4" id="KW-0175">Coiled coil</keyword>
<dbReference type="FunFam" id="3.30.70.270:FF:000001">
    <property type="entry name" value="Diguanylate cyclase domain protein"/>
    <property type="match status" value="1"/>
</dbReference>
<dbReference type="PROSITE" id="PS50887">
    <property type="entry name" value="GGDEF"/>
    <property type="match status" value="1"/>
</dbReference>
<feature type="coiled-coil region" evidence="4">
    <location>
        <begin position="219"/>
        <end position="264"/>
    </location>
</feature>
<organism evidence="7 8">
    <name type="scientific">Candidatus Endobugula sertula</name>
    <name type="common">Bugula neritina bacterial symbiont</name>
    <dbReference type="NCBI Taxonomy" id="62101"/>
    <lineage>
        <taxon>Bacteria</taxon>
        <taxon>Pseudomonadati</taxon>
        <taxon>Pseudomonadota</taxon>
        <taxon>Gammaproteobacteria</taxon>
        <taxon>Cellvibrionales</taxon>
        <taxon>Cellvibrionaceae</taxon>
        <taxon>Candidatus Endobugula</taxon>
    </lineage>
</organism>
<dbReference type="PANTHER" id="PTHR45138">
    <property type="entry name" value="REGULATORY COMPONENTS OF SENSORY TRANSDUCTION SYSTEM"/>
    <property type="match status" value="1"/>
</dbReference>
<comment type="caution">
    <text evidence="7">The sequence shown here is derived from an EMBL/GenBank/DDBJ whole genome shotgun (WGS) entry which is preliminary data.</text>
</comment>
<keyword evidence="5" id="KW-0812">Transmembrane</keyword>
<evidence type="ECO:0000313" key="8">
    <source>
        <dbReference type="Proteomes" id="UP000242502"/>
    </source>
</evidence>
<comment type="catalytic activity">
    <reaction evidence="3">
        <text>2 GTP = 3',3'-c-di-GMP + 2 diphosphate</text>
        <dbReference type="Rhea" id="RHEA:24898"/>
        <dbReference type="ChEBI" id="CHEBI:33019"/>
        <dbReference type="ChEBI" id="CHEBI:37565"/>
        <dbReference type="ChEBI" id="CHEBI:58805"/>
        <dbReference type="EC" id="2.7.7.65"/>
    </reaction>
</comment>
<dbReference type="InterPro" id="IPR043128">
    <property type="entry name" value="Rev_trsase/Diguanyl_cyclase"/>
</dbReference>
<dbReference type="InterPro" id="IPR050469">
    <property type="entry name" value="Diguanylate_Cyclase"/>
</dbReference>
<gene>
    <name evidence="7" type="ORF">AB835_08375</name>
</gene>
<dbReference type="InterPro" id="IPR000160">
    <property type="entry name" value="GGDEF_dom"/>
</dbReference>
<sequence length="422" mass="47944">MTTFSLYFFLAVIVSAVHILFEYKNIQNQIHTDLRSISLSTTDSLASSMWGLDSIQLENVIDGLLTLQFITGVEIHGDIKSLNISRGNINTNTSLQYQHPITYIHGADVRPLGFITLYSEQAIVFDRMKVNVVFIVMNAFIKTFFLSIIMLYIGSRIICRPLGELLHSVHRLDLDSLKSIEQSKIMSSGQESDKANELTELICAYNKTLDQLLVRTQQRDDAKEQLESKNRCLEKLVDEKTLALQDKLDELNTMNENLKALASTDYLTELFNRRAFFDRADDELSRLRRERKKACILIVDIDHFKAVNDQYGHPAGDALLVAVSKILKHNIRQHDLVARYGGEEFAILLVDIEMDEAILLAERMRENIAKQKVIFKGDVIKATASFGLAMMFPESKDIDSVLSNADKLLYKAKASGRNLLKY</sequence>
<dbReference type="Gene3D" id="3.30.70.270">
    <property type="match status" value="1"/>
</dbReference>
<dbReference type="SUPFAM" id="SSF55073">
    <property type="entry name" value="Nucleotide cyclase"/>
    <property type="match status" value="1"/>
</dbReference>
<keyword evidence="5" id="KW-1133">Transmembrane helix</keyword>
<accession>A0A1D2QPJ2</accession>
<dbReference type="Pfam" id="PF00990">
    <property type="entry name" value="GGDEF"/>
    <property type="match status" value="1"/>
</dbReference>
<dbReference type="GO" id="GO:0005886">
    <property type="term" value="C:plasma membrane"/>
    <property type="evidence" value="ECO:0007669"/>
    <property type="project" value="TreeGrafter"/>
</dbReference>
<feature type="domain" description="GGDEF" evidence="6">
    <location>
        <begin position="292"/>
        <end position="422"/>
    </location>
</feature>
<feature type="transmembrane region" description="Helical" evidence="5">
    <location>
        <begin position="132"/>
        <end position="153"/>
    </location>
</feature>
<dbReference type="PANTHER" id="PTHR45138:SF9">
    <property type="entry name" value="DIGUANYLATE CYCLASE DGCM-RELATED"/>
    <property type="match status" value="1"/>
</dbReference>
<evidence type="ECO:0000256" key="4">
    <source>
        <dbReference type="SAM" id="Coils"/>
    </source>
</evidence>